<evidence type="ECO:0000259" key="4">
    <source>
        <dbReference type="PROSITE" id="PS01124"/>
    </source>
</evidence>
<protein>
    <submittedName>
        <fullName evidence="5">AraC family transcriptional regulator</fullName>
    </submittedName>
</protein>
<comment type="caution">
    <text evidence="5">The sequence shown here is derived from an EMBL/GenBank/DDBJ whole genome shotgun (WGS) entry which is preliminary data.</text>
</comment>
<dbReference type="PROSITE" id="PS00041">
    <property type="entry name" value="HTH_ARAC_FAMILY_1"/>
    <property type="match status" value="1"/>
</dbReference>
<dbReference type="InterPro" id="IPR009057">
    <property type="entry name" value="Homeodomain-like_sf"/>
</dbReference>
<accession>A0ABQ5NGN3</accession>
<name>A0ABQ5NGN3_9BACI</name>
<dbReference type="RefSeq" id="WP_264986964.1">
    <property type="nucleotide sequence ID" value="NZ_BRZA01000001.1"/>
</dbReference>
<dbReference type="SUPFAM" id="SSF46689">
    <property type="entry name" value="Homeodomain-like"/>
    <property type="match status" value="2"/>
</dbReference>
<dbReference type="Proteomes" id="UP001065593">
    <property type="component" value="Unassembled WGS sequence"/>
</dbReference>
<sequence>MNNMIQDMIDWIEEHLFEGFSLDKFGAAMGYSSYYCSFKFHQLTGVSIKRYMALRRLYLAALSLIETDDKMIDIAIKHGYSSQEAFSRAFKEMFGVSPHTYRLYPKPLQSYVKLTMNNRKGFYMMDISQKLAITDLQHRIHTHFDHDVLHILNGQLMYEEFSSQQLMGKSDYVPFNEAMCVHQTVETIFSDTFNQVRAQGHQVSLAEYENITLAPLQQTLFSKQYRCIVLWFGEDMFCQINLLTLLAYLEQIAFEGTIYYHAVQEQSYDVHETEIHLGYYRVIYEAVLLNRSLPAIDMMPVMYQGIKLFLTLFQNDNEMTKYIQSHHHLPQQELVSNLLRLFPQYGLGDTQHIALIEATIKRRS</sequence>
<evidence type="ECO:0000313" key="6">
    <source>
        <dbReference type="Proteomes" id="UP001065593"/>
    </source>
</evidence>
<dbReference type="PANTHER" id="PTHR47504:SF6">
    <property type="entry name" value="ARAC-FAMILY TRANSCRIPTIONAL REGULATOR"/>
    <property type="match status" value="1"/>
</dbReference>
<organism evidence="5 6">
    <name type="scientific">Lysinibacillus piscis</name>
    <dbReference type="NCBI Taxonomy" id="2518931"/>
    <lineage>
        <taxon>Bacteria</taxon>
        <taxon>Bacillati</taxon>
        <taxon>Bacillota</taxon>
        <taxon>Bacilli</taxon>
        <taxon>Bacillales</taxon>
        <taxon>Bacillaceae</taxon>
        <taxon>Lysinibacillus</taxon>
    </lineage>
</organism>
<keyword evidence="2" id="KW-0238">DNA-binding</keyword>
<keyword evidence="6" id="KW-1185">Reference proteome</keyword>
<dbReference type="SMART" id="SM00342">
    <property type="entry name" value="HTH_ARAC"/>
    <property type="match status" value="1"/>
</dbReference>
<reference evidence="5" key="1">
    <citation type="submission" date="2022-08" db="EMBL/GenBank/DDBJ databases">
        <title>Draft genome sequence of Lysinibacillus sp. strain KH24.</title>
        <authorList>
            <person name="Kanbe H."/>
            <person name="Itoh H."/>
        </authorList>
    </citation>
    <scope>NUCLEOTIDE SEQUENCE</scope>
    <source>
        <strain evidence="5">KH24</strain>
    </source>
</reference>
<gene>
    <name evidence="5" type="primary">araC</name>
    <name evidence="5" type="ORF">LYSBPC_03590</name>
</gene>
<dbReference type="InterPro" id="IPR018060">
    <property type="entry name" value="HTH_AraC"/>
</dbReference>
<evidence type="ECO:0000256" key="3">
    <source>
        <dbReference type="ARBA" id="ARBA00023163"/>
    </source>
</evidence>
<dbReference type="InterPro" id="IPR020449">
    <property type="entry name" value="Tscrpt_reg_AraC-type_HTH"/>
</dbReference>
<evidence type="ECO:0000256" key="2">
    <source>
        <dbReference type="ARBA" id="ARBA00023125"/>
    </source>
</evidence>
<dbReference type="PANTHER" id="PTHR47504">
    <property type="entry name" value="RIGHT ORIGIN-BINDING PROTEIN"/>
    <property type="match status" value="1"/>
</dbReference>
<dbReference type="PROSITE" id="PS01124">
    <property type="entry name" value="HTH_ARAC_FAMILY_2"/>
    <property type="match status" value="1"/>
</dbReference>
<keyword evidence="1" id="KW-0805">Transcription regulation</keyword>
<dbReference type="EMBL" id="BRZA01000001">
    <property type="protein sequence ID" value="GLC87232.1"/>
    <property type="molecule type" value="Genomic_DNA"/>
</dbReference>
<evidence type="ECO:0000256" key="1">
    <source>
        <dbReference type="ARBA" id="ARBA00023015"/>
    </source>
</evidence>
<keyword evidence="3" id="KW-0804">Transcription</keyword>
<dbReference type="InterPro" id="IPR018062">
    <property type="entry name" value="HTH_AraC-typ_CS"/>
</dbReference>
<proteinExistence type="predicted"/>
<dbReference type="Gene3D" id="1.10.10.60">
    <property type="entry name" value="Homeodomain-like"/>
    <property type="match status" value="2"/>
</dbReference>
<dbReference type="Pfam" id="PF12833">
    <property type="entry name" value="HTH_18"/>
    <property type="match status" value="1"/>
</dbReference>
<feature type="domain" description="HTH araC/xylS-type" evidence="4">
    <location>
        <begin position="6"/>
        <end position="104"/>
    </location>
</feature>
<dbReference type="InterPro" id="IPR050959">
    <property type="entry name" value="MarA-like"/>
</dbReference>
<dbReference type="PRINTS" id="PR00032">
    <property type="entry name" value="HTHARAC"/>
</dbReference>
<evidence type="ECO:0000313" key="5">
    <source>
        <dbReference type="EMBL" id="GLC87232.1"/>
    </source>
</evidence>